<dbReference type="AlphaFoldDB" id="A0A516X2B6"/>
<accession>A0A516X2B6</accession>
<dbReference type="PANTHER" id="PTHR34861">
    <property type="match status" value="1"/>
</dbReference>
<evidence type="ECO:0000313" key="1">
    <source>
        <dbReference type="EMBL" id="QDQ97224.1"/>
    </source>
</evidence>
<dbReference type="GO" id="GO:0019441">
    <property type="term" value="P:L-tryptophan catabolic process to kynurenine"/>
    <property type="evidence" value="ECO:0007669"/>
    <property type="project" value="InterPro"/>
</dbReference>
<name>A0A516X2B6_9ACTN</name>
<keyword evidence="2" id="KW-1185">Reference proteome</keyword>
<dbReference type="GO" id="GO:0004061">
    <property type="term" value="F:arylformamidase activity"/>
    <property type="evidence" value="ECO:0007669"/>
    <property type="project" value="InterPro"/>
</dbReference>
<dbReference type="SUPFAM" id="SSF102198">
    <property type="entry name" value="Putative cyclase"/>
    <property type="match status" value="1"/>
</dbReference>
<dbReference type="KEGG" id="toy:FO059_07625"/>
<dbReference type="RefSeq" id="WP_143907707.1">
    <property type="nucleotide sequence ID" value="NZ_CP041765.1"/>
</dbReference>
<evidence type="ECO:0000313" key="2">
    <source>
        <dbReference type="Proteomes" id="UP000317344"/>
    </source>
</evidence>
<dbReference type="Proteomes" id="UP000317344">
    <property type="component" value="Chromosome"/>
</dbReference>
<organism evidence="1 2">
    <name type="scientific">Tomitella fengzijianii</name>
    <dbReference type="NCBI Taxonomy" id="2597660"/>
    <lineage>
        <taxon>Bacteria</taxon>
        <taxon>Bacillati</taxon>
        <taxon>Actinomycetota</taxon>
        <taxon>Actinomycetes</taxon>
        <taxon>Mycobacteriales</taxon>
        <taxon>Tomitella</taxon>
    </lineage>
</organism>
<dbReference type="Gene3D" id="3.50.30.50">
    <property type="entry name" value="Putative cyclase"/>
    <property type="match status" value="1"/>
</dbReference>
<proteinExistence type="predicted"/>
<dbReference type="EMBL" id="CP041765">
    <property type="protein sequence ID" value="QDQ97224.1"/>
    <property type="molecule type" value="Genomic_DNA"/>
</dbReference>
<protein>
    <submittedName>
        <fullName evidence="1">Cyclase family protein</fullName>
    </submittedName>
</protein>
<reference evidence="1 2" key="1">
    <citation type="submission" date="2019-07" db="EMBL/GenBank/DDBJ databases">
        <title>Tomitella cavernea sp. nov., an actinomycete isolated from soil.</title>
        <authorList>
            <person name="Cheng J."/>
        </authorList>
    </citation>
    <scope>NUCLEOTIDE SEQUENCE [LARGE SCALE GENOMIC DNA]</scope>
    <source>
        <strain evidence="1 2">HY188</strain>
    </source>
</reference>
<reference evidence="1 2" key="2">
    <citation type="submission" date="2019-07" db="EMBL/GenBank/DDBJ databases">
        <authorList>
            <person name="Huang Y."/>
        </authorList>
    </citation>
    <scope>NUCLEOTIDE SEQUENCE [LARGE SCALE GENOMIC DNA]</scope>
    <source>
        <strain evidence="1 2">HY188</strain>
    </source>
</reference>
<gene>
    <name evidence="1" type="ORF">FO059_07625</name>
</gene>
<dbReference type="InterPro" id="IPR007325">
    <property type="entry name" value="KFase/CYL"/>
</dbReference>
<dbReference type="PANTHER" id="PTHR34861:SF10">
    <property type="entry name" value="CYCLASE"/>
    <property type="match status" value="1"/>
</dbReference>
<dbReference type="OrthoDB" id="7067800at2"/>
<dbReference type="Pfam" id="PF04199">
    <property type="entry name" value="Cyclase"/>
    <property type="match status" value="1"/>
</dbReference>
<dbReference type="InterPro" id="IPR037175">
    <property type="entry name" value="KFase_sf"/>
</dbReference>
<sequence length="319" mass="34176">MRRVPGEIRRRSEAAIFAYGEARRAWGRWGDDDEKGTLNHLTPERRVAAAAMIRTGQVFPLGLPLKSGVGPQNGMMGRFNPIHVMTHTGNESAGLPLGGGAEPTDDMLIMPTQGSTQWDALCHMYYGDMLYNGVPAASVSVHGAAKNGIDKVHGDFVGRGILLDVARWHGLEILPADRSISADDLDAVAAAEGVEVRPGDIVLIRTGAMTVVDGDDWSRFGTTAAGLDYRTAEWFERHRVAAVAADTLAVEGPSPLPGVASPLHMVMIRDMGMHLGELWWLEDLADDCADDGVYEFFLAAQALRIVGGAGSPVNPVAVK</sequence>